<feature type="transmembrane region" description="Helical" evidence="5">
    <location>
        <begin position="21"/>
        <end position="42"/>
    </location>
</feature>
<gene>
    <name evidence="5 6" type="primary">tatC</name>
    <name evidence="6" type="ORF">KCX74_10960</name>
</gene>
<evidence type="ECO:0000256" key="2">
    <source>
        <dbReference type="ARBA" id="ARBA00022692"/>
    </source>
</evidence>
<comment type="function">
    <text evidence="5">Part of the twin-arginine translocation (Tat) system that transports large folded proteins containing a characteristic twin-arginine motif in their signal peptide across membranes.</text>
</comment>
<dbReference type="Pfam" id="PF00902">
    <property type="entry name" value="TatC"/>
    <property type="match status" value="1"/>
</dbReference>
<dbReference type="GO" id="GO:0065002">
    <property type="term" value="P:intracellular protein transmembrane transport"/>
    <property type="evidence" value="ECO:0007669"/>
    <property type="project" value="TreeGrafter"/>
</dbReference>
<dbReference type="PRINTS" id="PR01840">
    <property type="entry name" value="TATCFAMILY"/>
</dbReference>
<dbReference type="InterPro" id="IPR019820">
    <property type="entry name" value="Sec-indep_translocase_CS"/>
</dbReference>
<feature type="transmembrane region" description="Helical" evidence="5">
    <location>
        <begin position="66"/>
        <end position="94"/>
    </location>
</feature>
<keyword evidence="5" id="KW-1003">Cell membrane</keyword>
<dbReference type="InterPro" id="IPR002033">
    <property type="entry name" value="TatC"/>
</dbReference>
<dbReference type="GO" id="GO:0033281">
    <property type="term" value="C:TAT protein transport complex"/>
    <property type="evidence" value="ECO:0007669"/>
    <property type="project" value="UniProtKB-UniRule"/>
</dbReference>
<dbReference type="PANTHER" id="PTHR30371:SF4">
    <property type="entry name" value="SEC-INDEPENDENT PROTEIN TRANSLOCASE PROTEIN TATCD"/>
    <property type="match status" value="1"/>
</dbReference>
<keyword evidence="3 5" id="KW-1133">Transmembrane helix</keyword>
<accession>A0A941DWD5</accession>
<keyword evidence="5" id="KW-0811">Translocation</keyword>
<evidence type="ECO:0000256" key="4">
    <source>
        <dbReference type="ARBA" id="ARBA00023136"/>
    </source>
</evidence>
<feature type="transmembrane region" description="Helical" evidence="5">
    <location>
        <begin position="218"/>
        <end position="236"/>
    </location>
</feature>
<dbReference type="HAMAP" id="MF_00902">
    <property type="entry name" value="TatC"/>
    <property type="match status" value="1"/>
</dbReference>
<name>A0A941DWD5_9BACI</name>
<feature type="transmembrane region" description="Helical" evidence="5">
    <location>
        <begin position="194"/>
        <end position="212"/>
    </location>
</feature>
<dbReference type="NCBIfam" id="TIGR00945">
    <property type="entry name" value="tatC"/>
    <property type="match status" value="1"/>
</dbReference>
<dbReference type="AlphaFoldDB" id="A0A941DWD5"/>
<keyword evidence="5" id="KW-0653">Protein transport</keyword>
<sequence>MPNNVSMDEKEMNLTDHLSELRNRIIIIAVFFILFFIGGFVFSKDIYSFFQSDLDFKLTVISPGEIIWIHFTLAGIVAIACTIPIFALQVWLFVRPGLTQSERKATLAYIPAVFLLFIAGLVFGYYMFIELILPFLLSLNDGMFNEMFTVDRYFKFLIRVTLPFAVLFEIPVIAMFLTALGVLTPDFMRKTRKYAYLILVIIGTIVTPPDFILQLVVAVPLIILYEISIYLAAVVYRRKLKKHKEFMESDRLDG</sequence>
<reference evidence="6" key="1">
    <citation type="submission" date="2021-04" db="EMBL/GenBank/DDBJ databases">
        <title>Isolation and polyphasic classification of algal microorganism.</title>
        <authorList>
            <person name="Wang S."/>
        </authorList>
    </citation>
    <scope>NUCLEOTIDE SEQUENCE</scope>
    <source>
        <strain evidence="6">720a</strain>
    </source>
</reference>
<keyword evidence="7" id="KW-1185">Reference proteome</keyword>
<dbReference type="EMBL" id="JAGSOT010000029">
    <property type="protein sequence ID" value="MBR7796557.1"/>
    <property type="molecule type" value="Genomic_DNA"/>
</dbReference>
<evidence type="ECO:0000256" key="5">
    <source>
        <dbReference type="HAMAP-Rule" id="MF_00902"/>
    </source>
</evidence>
<feature type="transmembrane region" description="Helical" evidence="5">
    <location>
        <begin position="156"/>
        <end position="182"/>
    </location>
</feature>
<comment type="similarity">
    <text evidence="5">Belongs to the TatC family.</text>
</comment>
<keyword evidence="4 5" id="KW-0472">Membrane</keyword>
<evidence type="ECO:0000313" key="7">
    <source>
        <dbReference type="Proteomes" id="UP000675284"/>
    </source>
</evidence>
<comment type="caution">
    <text evidence="6">The sequence shown here is derived from an EMBL/GenBank/DDBJ whole genome shotgun (WGS) entry which is preliminary data.</text>
</comment>
<dbReference type="PANTHER" id="PTHR30371">
    <property type="entry name" value="SEC-INDEPENDENT PROTEIN TRANSLOCASE PROTEIN TATC"/>
    <property type="match status" value="1"/>
</dbReference>
<organism evidence="6 7">
    <name type="scientific">Virgibacillus salarius</name>
    <dbReference type="NCBI Taxonomy" id="447199"/>
    <lineage>
        <taxon>Bacteria</taxon>
        <taxon>Bacillati</taxon>
        <taxon>Bacillota</taxon>
        <taxon>Bacilli</taxon>
        <taxon>Bacillales</taxon>
        <taxon>Bacillaceae</taxon>
        <taxon>Virgibacillus</taxon>
    </lineage>
</organism>
<feature type="transmembrane region" description="Helical" evidence="5">
    <location>
        <begin position="106"/>
        <end position="136"/>
    </location>
</feature>
<protein>
    <recommendedName>
        <fullName evidence="5">Sec-independent protein translocase protein TatC</fullName>
    </recommendedName>
</protein>
<dbReference type="Proteomes" id="UP000675284">
    <property type="component" value="Unassembled WGS sequence"/>
</dbReference>
<dbReference type="RefSeq" id="WP_026681957.1">
    <property type="nucleotide sequence ID" value="NZ_BAAACY010000090.1"/>
</dbReference>
<evidence type="ECO:0000256" key="3">
    <source>
        <dbReference type="ARBA" id="ARBA00022989"/>
    </source>
</evidence>
<comment type="subcellular location">
    <subcellularLocation>
        <location evidence="5">Cell membrane</location>
        <topology evidence="5">Multi-pass membrane protein</topology>
    </subcellularLocation>
    <subcellularLocation>
        <location evidence="1">Membrane</location>
        <topology evidence="1">Multi-pass membrane protein</topology>
    </subcellularLocation>
</comment>
<keyword evidence="2 5" id="KW-0812">Transmembrane</keyword>
<evidence type="ECO:0000256" key="1">
    <source>
        <dbReference type="ARBA" id="ARBA00004141"/>
    </source>
</evidence>
<evidence type="ECO:0000313" key="6">
    <source>
        <dbReference type="EMBL" id="MBR7796557.1"/>
    </source>
</evidence>
<comment type="subunit">
    <text evidence="5">Forms a complex with TatA.</text>
</comment>
<dbReference type="PROSITE" id="PS01218">
    <property type="entry name" value="TATC"/>
    <property type="match status" value="1"/>
</dbReference>
<keyword evidence="5" id="KW-0813">Transport</keyword>
<proteinExistence type="inferred from homology"/>
<dbReference type="GO" id="GO:0009977">
    <property type="term" value="F:proton motive force dependent protein transmembrane transporter activity"/>
    <property type="evidence" value="ECO:0007669"/>
    <property type="project" value="TreeGrafter"/>
</dbReference>
<dbReference type="GO" id="GO:0043953">
    <property type="term" value="P:protein transport by the Tat complex"/>
    <property type="evidence" value="ECO:0007669"/>
    <property type="project" value="UniProtKB-UniRule"/>
</dbReference>